<dbReference type="Proteomes" id="UP001472677">
    <property type="component" value="Unassembled WGS sequence"/>
</dbReference>
<name>A0ABR2DCX6_9ROSI</name>
<sequence>MLVVSGSKPCGVRWSRVRLGCIGVHTSYFPSSVRLAVREEAKVPEGAGEGVTGCVVATTLSLHSLLAPCTSCCELLVVIGSYKSVVAATEGKVIPVPGSTLVDGLDSAGEGE</sequence>
<protein>
    <submittedName>
        <fullName evidence="1">Uncharacterized protein</fullName>
    </submittedName>
</protein>
<accession>A0ABR2DCX6</accession>
<organism evidence="1 2">
    <name type="scientific">Hibiscus sabdariffa</name>
    <name type="common">roselle</name>
    <dbReference type="NCBI Taxonomy" id="183260"/>
    <lineage>
        <taxon>Eukaryota</taxon>
        <taxon>Viridiplantae</taxon>
        <taxon>Streptophyta</taxon>
        <taxon>Embryophyta</taxon>
        <taxon>Tracheophyta</taxon>
        <taxon>Spermatophyta</taxon>
        <taxon>Magnoliopsida</taxon>
        <taxon>eudicotyledons</taxon>
        <taxon>Gunneridae</taxon>
        <taxon>Pentapetalae</taxon>
        <taxon>rosids</taxon>
        <taxon>malvids</taxon>
        <taxon>Malvales</taxon>
        <taxon>Malvaceae</taxon>
        <taxon>Malvoideae</taxon>
        <taxon>Hibiscus</taxon>
    </lineage>
</organism>
<evidence type="ECO:0000313" key="1">
    <source>
        <dbReference type="EMBL" id="KAK8535559.1"/>
    </source>
</evidence>
<reference evidence="1 2" key="1">
    <citation type="journal article" date="2024" name="G3 (Bethesda)">
        <title>Genome assembly of Hibiscus sabdariffa L. provides insights into metabolisms of medicinal natural products.</title>
        <authorList>
            <person name="Kim T."/>
        </authorList>
    </citation>
    <scope>NUCLEOTIDE SEQUENCE [LARGE SCALE GENOMIC DNA]</scope>
    <source>
        <strain evidence="1">TK-2024</strain>
        <tissue evidence="1">Old leaves</tissue>
    </source>
</reference>
<gene>
    <name evidence="1" type="ORF">V6N12_057075</name>
</gene>
<proteinExistence type="predicted"/>
<dbReference type="EMBL" id="JBBPBM010000030">
    <property type="protein sequence ID" value="KAK8535559.1"/>
    <property type="molecule type" value="Genomic_DNA"/>
</dbReference>
<evidence type="ECO:0000313" key="2">
    <source>
        <dbReference type="Proteomes" id="UP001472677"/>
    </source>
</evidence>
<comment type="caution">
    <text evidence="1">The sequence shown here is derived from an EMBL/GenBank/DDBJ whole genome shotgun (WGS) entry which is preliminary data.</text>
</comment>
<keyword evidence="2" id="KW-1185">Reference proteome</keyword>